<evidence type="ECO:0000256" key="4">
    <source>
        <dbReference type="ARBA" id="ARBA00022692"/>
    </source>
</evidence>
<sequence>MLEWFEDARLQSILFSILCGAIVGFEREYKNKSAGFRTVILICFGSTVFTLLSRMGNISDDRIAANIVTGIGFLGAGVIYQGKFSIQGLTTAAVIWSIAGVGMVVGFEEYKLAFSLTALMVIVLSLFQRIERLLADIYFVRTIHVTFQDISVSHLGEFEGFMKEHKVRLQRKGLEKKGQHLTVVYEVSGNRRNIRLANEAIISLDYVYAFNNM</sequence>
<dbReference type="GO" id="GO:0005886">
    <property type="term" value="C:plasma membrane"/>
    <property type="evidence" value="ECO:0007669"/>
    <property type="project" value="UniProtKB-SubCell"/>
</dbReference>
<comment type="subcellular location">
    <subcellularLocation>
        <location evidence="1">Cell membrane</location>
        <topology evidence="1">Multi-pass membrane protein</topology>
    </subcellularLocation>
</comment>
<name>A0A0B8T1A3_9SPHI</name>
<gene>
    <name evidence="9" type="ORF">DI53_3777</name>
</gene>
<evidence type="ECO:0000256" key="1">
    <source>
        <dbReference type="ARBA" id="ARBA00004651"/>
    </source>
</evidence>
<keyword evidence="5 7" id="KW-1133">Transmembrane helix</keyword>
<comment type="similarity">
    <text evidence="2">Belongs to the MgtC/SapB family.</text>
</comment>
<keyword evidence="6 7" id="KW-0472">Membrane</keyword>
<evidence type="ECO:0000256" key="6">
    <source>
        <dbReference type="ARBA" id="ARBA00023136"/>
    </source>
</evidence>
<dbReference type="RefSeq" id="WP_037503434.1">
    <property type="nucleotide sequence ID" value="NZ_JJMU01000069.1"/>
</dbReference>
<dbReference type="InterPro" id="IPR003416">
    <property type="entry name" value="MgtC/SapB/SrpB/YhiD_fam"/>
</dbReference>
<evidence type="ECO:0000313" key="9">
    <source>
        <dbReference type="EMBL" id="KGE12453.1"/>
    </source>
</evidence>
<reference evidence="10" key="1">
    <citation type="submission" date="2014-04" db="EMBL/GenBank/DDBJ databases">
        <title>Whole-Genome optical mapping and complete genome sequence of Sphingobacterium deserti sp. nov., a new spaces isolated from desert in the west of China.</title>
        <authorList>
            <person name="Teng C."/>
            <person name="Zhou Z."/>
            <person name="Li X."/>
            <person name="Chen M."/>
            <person name="Lin M."/>
            <person name="Wang L."/>
            <person name="Su S."/>
            <person name="Zhang C."/>
            <person name="Zhang W."/>
        </authorList>
    </citation>
    <scope>NUCLEOTIDE SEQUENCE [LARGE SCALE GENOMIC DNA]</scope>
    <source>
        <strain evidence="10">ACCC05744</strain>
    </source>
</reference>
<evidence type="ECO:0000313" key="10">
    <source>
        <dbReference type="Proteomes" id="UP000031802"/>
    </source>
</evidence>
<dbReference type="AlphaFoldDB" id="A0A0B8T1A3"/>
<dbReference type="OrthoDB" id="9811198at2"/>
<dbReference type="Proteomes" id="UP000031802">
    <property type="component" value="Unassembled WGS sequence"/>
</dbReference>
<keyword evidence="10" id="KW-1185">Reference proteome</keyword>
<comment type="caution">
    <text evidence="9">The sequence shown here is derived from an EMBL/GenBank/DDBJ whole genome shotgun (WGS) entry which is preliminary data.</text>
</comment>
<feature type="transmembrane region" description="Helical" evidence="7">
    <location>
        <begin position="34"/>
        <end position="51"/>
    </location>
</feature>
<dbReference type="InterPro" id="IPR049177">
    <property type="entry name" value="MgtC_SapB_SrpB_YhiD_N"/>
</dbReference>
<feature type="transmembrane region" description="Helical" evidence="7">
    <location>
        <begin position="112"/>
        <end position="130"/>
    </location>
</feature>
<evidence type="ECO:0000259" key="8">
    <source>
        <dbReference type="Pfam" id="PF02308"/>
    </source>
</evidence>
<reference evidence="9 10" key="2">
    <citation type="journal article" date="2015" name="PLoS ONE">
        <title>Whole-Genome Optical Mapping and Finished Genome Sequence of Sphingobacterium deserti sp. nov., a New Species Isolated from the Western Desert of China.</title>
        <authorList>
            <person name="Teng C."/>
            <person name="Zhou Z."/>
            <person name="Molnar I."/>
            <person name="Li X."/>
            <person name="Tang R."/>
            <person name="Chen M."/>
            <person name="Wang L."/>
            <person name="Su S."/>
            <person name="Zhang W."/>
            <person name="Lin M."/>
        </authorList>
    </citation>
    <scope>NUCLEOTIDE SEQUENCE [LARGE SCALE GENOMIC DNA]</scope>
    <source>
        <strain evidence="10">ACCC05744</strain>
    </source>
</reference>
<dbReference type="PATRIC" id="fig|1229276.3.peg.3906"/>
<evidence type="ECO:0000256" key="7">
    <source>
        <dbReference type="SAM" id="Phobius"/>
    </source>
</evidence>
<evidence type="ECO:0000256" key="3">
    <source>
        <dbReference type="ARBA" id="ARBA00022475"/>
    </source>
</evidence>
<keyword evidence="4 7" id="KW-0812">Transmembrane</keyword>
<dbReference type="eggNOG" id="COG1285">
    <property type="taxonomic scope" value="Bacteria"/>
</dbReference>
<keyword evidence="3" id="KW-1003">Cell membrane</keyword>
<evidence type="ECO:0000256" key="2">
    <source>
        <dbReference type="ARBA" id="ARBA00009298"/>
    </source>
</evidence>
<dbReference type="PRINTS" id="PR01837">
    <property type="entry name" value="MGTCSAPBPROT"/>
</dbReference>
<dbReference type="STRING" id="1229276.DI53_3777"/>
<dbReference type="PANTHER" id="PTHR33778:SF1">
    <property type="entry name" value="MAGNESIUM TRANSPORTER YHID-RELATED"/>
    <property type="match status" value="1"/>
</dbReference>
<protein>
    <submittedName>
        <fullName evidence="9">MgtC/SapB transporter</fullName>
    </submittedName>
</protein>
<proteinExistence type="inferred from homology"/>
<organism evidence="9 10">
    <name type="scientific">Sphingobacterium deserti</name>
    <dbReference type="NCBI Taxonomy" id="1229276"/>
    <lineage>
        <taxon>Bacteria</taxon>
        <taxon>Pseudomonadati</taxon>
        <taxon>Bacteroidota</taxon>
        <taxon>Sphingobacteriia</taxon>
        <taxon>Sphingobacteriales</taxon>
        <taxon>Sphingobacteriaceae</taxon>
        <taxon>Sphingobacterium</taxon>
    </lineage>
</organism>
<accession>A0A0B8T1A3</accession>
<feature type="transmembrane region" description="Helical" evidence="7">
    <location>
        <begin position="86"/>
        <end position="105"/>
    </location>
</feature>
<feature type="domain" description="MgtC/SapB/SrpB/YhiD N-terminal" evidence="8">
    <location>
        <begin position="14"/>
        <end position="132"/>
    </location>
</feature>
<dbReference type="Pfam" id="PF02308">
    <property type="entry name" value="MgtC"/>
    <property type="match status" value="1"/>
</dbReference>
<feature type="transmembrane region" description="Helical" evidence="7">
    <location>
        <begin position="63"/>
        <end position="80"/>
    </location>
</feature>
<evidence type="ECO:0000256" key="5">
    <source>
        <dbReference type="ARBA" id="ARBA00022989"/>
    </source>
</evidence>
<dbReference type="PANTHER" id="PTHR33778">
    <property type="entry name" value="PROTEIN MGTC"/>
    <property type="match status" value="1"/>
</dbReference>
<dbReference type="EMBL" id="JJMU01000069">
    <property type="protein sequence ID" value="KGE12453.1"/>
    <property type="molecule type" value="Genomic_DNA"/>
</dbReference>